<keyword evidence="2" id="KW-0732">Signal</keyword>
<name>A0AAU7JWI7_9MICO</name>
<proteinExistence type="predicted"/>
<accession>A0AAU7JWI7</accession>
<feature type="signal peptide" evidence="2">
    <location>
        <begin position="1"/>
        <end position="21"/>
    </location>
</feature>
<reference evidence="3" key="1">
    <citation type="submission" date="2024-05" db="EMBL/GenBank/DDBJ databases">
        <authorList>
            <person name="Kim S."/>
            <person name="Heo J."/>
            <person name="Choi H."/>
            <person name="Choi Y."/>
            <person name="Kwon S.-W."/>
            <person name="Kim Y."/>
        </authorList>
    </citation>
    <scope>NUCLEOTIDE SEQUENCE</scope>
    <source>
        <strain evidence="3">KACC 23699</strain>
    </source>
</reference>
<dbReference type="RefSeq" id="WP_406832169.1">
    <property type="nucleotide sequence ID" value="NZ_CP157483.1"/>
</dbReference>
<feature type="region of interest" description="Disordered" evidence="1">
    <location>
        <begin position="32"/>
        <end position="56"/>
    </location>
</feature>
<evidence type="ECO:0000313" key="3">
    <source>
        <dbReference type="EMBL" id="XBO44685.1"/>
    </source>
</evidence>
<feature type="chain" id="PRO_5043750416" description="DUF4352 domain-containing protein" evidence="2">
    <location>
        <begin position="22"/>
        <end position="211"/>
    </location>
</feature>
<evidence type="ECO:0000256" key="1">
    <source>
        <dbReference type="SAM" id="MobiDB-lite"/>
    </source>
</evidence>
<dbReference type="PROSITE" id="PS51257">
    <property type="entry name" value="PROKAR_LIPOPROTEIN"/>
    <property type="match status" value="1"/>
</dbReference>
<gene>
    <name evidence="3" type="ORF">ABEG17_04910</name>
</gene>
<organism evidence="3">
    <name type="scientific">Pedococcus sp. KACC 23699</name>
    <dbReference type="NCBI Taxonomy" id="3149228"/>
    <lineage>
        <taxon>Bacteria</taxon>
        <taxon>Bacillati</taxon>
        <taxon>Actinomycetota</taxon>
        <taxon>Actinomycetes</taxon>
        <taxon>Micrococcales</taxon>
        <taxon>Intrasporangiaceae</taxon>
        <taxon>Pedococcus</taxon>
    </lineage>
</organism>
<evidence type="ECO:0008006" key="4">
    <source>
        <dbReference type="Google" id="ProtNLM"/>
    </source>
</evidence>
<dbReference type="EMBL" id="CP157483">
    <property type="protein sequence ID" value="XBO44685.1"/>
    <property type="molecule type" value="Genomic_DNA"/>
</dbReference>
<sequence>MSRTTGSVSAAILLMSGLALGACAGGSAAATSARPSSSATAVAPTETPAGTATRPPDAVVTALPTVSRPGAKAASARIKGGKGTFSQGVTYADGLTMHVVGVKQSTSTGQGPGVFVGAPQTAVSLEIVNGTHAELKLDQVVVSMVYGKPTRLAAPVYDQSSRDLSGSLKPGARTTATYQFSVPVKELGNVVMTVDIDGVHSVATFSGSARR</sequence>
<protein>
    <recommendedName>
        <fullName evidence="4">DUF4352 domain-containing protein</fullName>
    </recommendedName>
</protein>
<evidence type="ECO:0000256" key="2">
    <source>
        <dbReference type="SAM" id="SignalP"/>
    </source>
</evidence>
<dbReference type="AlphaFoldDB" id="A0AAU7JWI7"/>